<comment type="caution">
    <text evidence="4">The sequence shown here is derived from an EMBL/GenBank/DDBJ whole genome shotgun (WGS) entry which is preliminary data.</text>
</comment>
<evidence type="ECO:0000256" key="2">
    <source>
        <dbReference type="ARBA" id="ARBA00022526"/>
    </source>
</evidence>
<evidence type="ECO:0000313" key="5">
    <source>
        <dbReference type="Proteomes" id="UP000214646"/>
    </source>
</evidence>
<accession>A0A225ECF7</accession>
<dbReference type="EMBL" id="NIDE01000001">
    <property type="protein sequence ID" value="OWK47019.1"/>
    <property type="molecule type" value="Genomic_DNA"/>
</dbReference>
<evidence type="ECO:0000256" key="1">
    <source>
        <dbReference type="ARBA" id="ARBA00005564"/>
    </source>
</evidence>
<dbReference type="Pfam" id="PF10282">
    <property type="entry name" value="Lactonase"/>
    <property type="match status" value="2"/>
</dbReference>
<dbReference type="InterPro" id="IPR019405">
    <property type="entry name" value="Lactonase_7-beta_prop"/>
</dbReference>
<dbReference type="GO" id="GO:0017057">
    <property type="term" value="F:6-phosphogluconolactonase activity"/>
    <property type="evidence" value="ECO:0007669"/>
    <property type="project" value="TreeGrafter"/>
</dbReference>
<dbReference type="Proteomes" id="UP000214646">
    <property type="component" value="Unassembled WGS sequence"/>
</dbReference>
<comment type="similarity">
    <text evidence="1">Belongs to the cycloisomerase 2 family.</text>
</comment>
<dbReference type="InterPro" id="IPR015943">
    <property type="entry name" value="WD40/YVTN_repeat-like_dom_sf"/>
</dbReference>
<protein>
    <submittedName>
        <fullName evidence="4">Putative hemagglutinin-related protein</fullName>
    </submittedName>
</protein>
<dbReference type="Gene3D" id="2.130.10.10">
    <property type="entry name" value="YVTN repeat-like/Quinoprotein amine dehydrogenase"/>
    <property type="match status" value="2"/>
</dbReference>
<gene>
    <name evidence="4" type="ORF">FRUB_00718</name>
</gene>
<dbReference type="PANTHER" id="PTHR30344">
    <property type="entry name" value="6-PHOSPHOGLUCONOLACTONASE-RELATED"/>
    <property type="match status" value="1"/>
</dbReference>
<keyword evidence="2" id="KW-0313">Glucose metabolism</keyword>
<reference evidence="5" key="1">
    <citation type="submission" date="2017-06" db="EMBL/GenBank/DDBJ databases">
        <title>Genome analysis of Fimbriiglobus ruber SP5, the first member of the order Planctomycetales with confirmed chitinolytic capability.</title>
        <authorList>
            <person name="Ravin N.V."/>
            <person name="Rakitin A.L."/>
            <person name="Ivanova A.A."/>
            <person name="Beletsky A.V."/>
            <person name="Kulichevskaya I.S."/>
            <person name="Mardanov A.V."/>
            <person name="Dedysh S.N."/>
        </authorList>
    </citation>
    <scope>NUCLEOTIDE SEQUENCE [LARGE SCALE GENOMIC DNA]</scope>
    <source>
        <strain evidence="5">SP5</strain>
    </source>
</reference>
<name>A0A225ECF7_9BACT</name>
<evidence type="ECO:0000313" key="4">
    <source>
        <dbReference type="EMBL" id="OWK47019.1"/>
    </source>
</evidence>
<keyword evidence="5" id="KW-1185">Reference proteome</keyword>
<dbReference type="SUPFAM" id="SSF75011">
    <property type="entry name" value="3-carboxy-cis,cis-mucoante lactonizing enzyme"/>
    <property type="match status" value="1"/>
</dbReference>
<dbReference type="AlphaFoldDB" id="A0A225ECF7"/>
<dbReference type="OrthoDB" id="145213at2"/>
<proteinExistence type="inferred from homology"/>
<evidence type="ECO:0000256" key="3">
    <source>
        <dbReference type="SAM" id="MobiDB-lite"/>
    </source>
</evidence>
<feature type="region of interest" description="Disordered" evidence="3">
    <location>
        <begin position="430"/>
        <end position="476"/>
    </location>
</feature>
<dbReference type="RefSeq" id="WP_143392817.1">
    <property type="nucleotide sequence ID" value="NZ_NIDE01000001.1"/>
</dbReference>
<sequence>MNSTLRTRSRLGVENLEDRAVPASLSPGSLLNGVQLAPPAGVGATVANVYVETNNPATGQNAVLGFHRQSDGSLTQFGTYATGGTGQLNVPKVVGPDDGDQEVVATPDGRFVFAVNEGSGSVTGFKIGQNGALTRVGTFDTGGVQPDSIGIAGDRLYVANRGDASATHPGTVAPSIVGFDIGTGGDLTPVPNSTVTFPVGTFVTQTLISRDGRFLFAEVASLAGAPQGNTLAPFQILQNGDLQLAPGGDVAAGTNASLILGAAANPNLNIVYSGITAGGRVGVFTYDETGRTSFVGASADQGHAPCWCTVSADGRVLYVANTATDSIGVYSLANPLNPVQIQEFSLGGPHLPVGGTGNTQSQAFQISLDPTGKSLYVISQSDNTAFQQGNQLHTLAVARDGTLTEPNAPIIFAPSDVPANAHPQGIAVVPVTVPPKTGRPGGDRNTGSGRGQSGVSSPFQNNRGNGNQGNDSGYRVGAGISAFDFGDESGSHFREW</sequence>
<dbReference type="PANTHER" id="PTHR30344:SF1">
    <property type="entry name" value="6-PHOSPHOGLUCONOLACTONASE"/>
    <property type="match status" value="1"/>
</dbReference>
<feature type="compositionally biased region" description="Low complexity" evidence="3">
    <location>
        <begin position="460"/>
        <end position="470"/>
    </location>
</feature>
<dbReference type="InterPro" id="IPR050282">
    <property type="entry name" value="Cycloisomerase_2"/>
</dbReference>
<keyword evidence="2" id="KW-0119">Carbohydrate metabolism</keyword>
<organism evidence="4 5">
    <name type="scientific">Fimbriiglobus ruber</name>
    <dbReference type="NCBI Taxonomy" id="1908690"/>
    <lineage>
        <taxon>Bacteria</taxon>
        <taxon>Pseudomonadati</taxon>
        <taxon>Planctomycetota</taxon>
        <taxon>Planctomycetia</taxon>
        <taxon>Gemmatales</taxon>
        <taxon>Gemmataceae</taxon>
        <taxon>Fimbriiglobus</taxon>
    </lineage>
</organism>
<dbReference type="GO" id="GO:0006006">
    <property type="term" value="P:glucose metabolic process"/>
    <property type="evidence" value="ECO:0007669"/>
    <property type="project" value="UniProtKB-KW"/>
</dbReference>